<dbReference type="NCBIfam" id="TIGR00212">
    <property type="entry name" value="hemC"/>
    <property type="match status" value="1"/>
</dbReference>
<evidence type="ECO:0000313" key="13">
    <source>
        <dbReference type="Proteomes" id="UP000190637"/>
    </source>
</evidence>
<dbReference type="PIRSF" id="PIRSF001438">
    <property type="entry name" value="4pyrrol_synth_OHMeBilane_synth"/>
    <property type="match status" value="1"/>
</dbReference>
<comment type="cofactor">
    <cofactor evidence="1">
        <name>dipyrromethane</name>
        <dbReference type="ChEBI" id="CHEBI:60342"/>
    </cofactor>
</comment>
<keyword evidence="7" id="KW-0627">Porphyrin biosynthesis</keyword>
<sequence>MIPPNGLLRIGTRTTPVALAQARHVQDLVVKTAPDIVTQIVGVDVPIDRRDGGFASSGGKDGFLREIDRRLLEGRVDIAVHSMKDVPGDVPLPEGTTFGAYLPREDVRDAVVFRSGSPWRSLADVPQGTTVGASSVRRAAQLLRLRPDLRVEQIQGDVAARLDRLDEQDHYAALVLARSGLERLGAGDRIREVLSHDVMCPPVGAGVTGLQCRVDDTTVVDLLYQIDDAVTRTHVTAERMLLHNLRGHGGSPIAAHCHTTPDGRLALRGMVFTRDGRHVVEASGRDDPDRPARLGTTVATELLRKGARALIDAAPRLGGLPRPWPGPARDRALRHRVGWR</sequence>
<evidence type="ECO:0000256" key="3">
    <source>
        <dbReference type="ARBA" id="ARBA00005638"/>
    </source>
</evidence>
<feature type="domain" description="Porphobilinogen deaminase N-terminal" evidence="10">
    <location>
        <begin position="8"/>
        <end position="219"/>
    </location>
</feature>
<dbReference type="Gene3D" id="3.30.160.40">
    <property type="entry name" value="Porphobilinogen deaminase, C-terminal domain"/>
    <property type="match status" value="1"/>
</dbReference>
<evidence type="ECO:0000259" key="11">
    <source>
        <dbReference type="Pfam" id="PF03900"/>
    </source>
</evidence>
<evidence type="ECO:0000256" key="2">
    <source>
        <dbReference type="ARBA" id="ARBA00002869"/>
    </source>
</evidence>
<feature type="domain" description="Porphobilinogen deaminase C-terminal" evidence="11">
    <location>
        <begin position="234"/>
        <end position="303"/>
    </location>
</feature>
<dbReference type="GO" id="GO:0006783">
    <property type="term" value="P:heme biosynthetic process"/>
    <property type="evidence" value="ECO:0007669"/>
    <property type="project" value="TreeGrafter"/>
</dbReference>
<dbReference type="GO" id="GO:0004418">
    <property type="term" value="F:hydroxymethylbilane synthase activity"/>
    <property type="evidence" value="ECO:0007669"/>
    <property type="project" value="UniProtKB-UniRule"/>
</dbReference>
<evidence type="ECO:0000256" key="6">
    <source>
        <dbReference type="ARBA" id="ARBA00022679"/>
    </source>
</evidence>
<dbReference type="RefSeq" id="WP_078760708.1">
    <property type="nucleotide sequence ID" value="NZ_FUWS01000003.1"/>
</dbReference>
<dbReference type="EC" id="2.5.1.61" evidence="5 9"/>
<keyword evidence="13" id="KW-1185">Reference proteome</keyword>
<dbReference type="Pfam" id="PF03900">
    <property type="entry name" value="Porphobil_deamC"/>
    <property type="match status" value="1"/>
</dbReference>
<dbReference type="OrthoDB" id="9810298at2"/>
<dbReference type="InterPro" id="IPR022417">
    <property type="entry name" value="Porphobilin_deaminase_N"/>
</dbReference>
<evidence type="ECO:0000256" key="1">
    <source>
        <dbReference type="ARBA" id="ARBA00001916"/>
    </source>
</evidence>
<evidence type="ECO:0000256" key="4">
    <source>
        <dbReference type="ARBA" id="ARBA00011245"/>
    </source>
</evidence>
<dbReference type="PANTHER" id="PTHR11557">
    <property type="entry name" value="PORPHOBILINOGEN DEAMINASE"/>
    <property type="match status" value="1"/>
</dbReference>
<accession>A0A1T4N868</accession>
<dbReference type="Proteomes" id="UP000190637">
    <property type="component" value="Unassembled WGS sequence"/>
</dbReference>
<dbReference type="GO" id="GO:0005737">
    <property type="term" value="C:cytoplasm"/>
    <property type="evidence" value="ECO:0007669"/>
    <property type="project" value="UniProtKB-UniRule"/>
</dbReference>
<evidence type="ECO:0000256" key="5">
    <source>
        <dbReference type="ARBA" id="ARBA00012655"/>
    </source>
</evidence>
<dbReference type="SUPFAM" id="SSF53850">
    <property type="entry name" value="Periplasmic binding protein-like II"/>
    <property type="match status" value="1"/>
</dbReference>
<evidence type="ECO:0000259" key="10">
    <source>
        <dbReference type="Pfam" id="PF01379"/>
    </source>
</evidence>
<dbReference type="EMBL" id="FUWS01000003">
    <property type="protein sequence ID" value="SJZ75028.1"/>
    <property type="molecule type" value="Genomic_DNA"/>
</dbReference>
<dbReference type="InterPro" id="IPR022418">
    <property type="entry name" value="Porphobilinogen_deaminase_C"/>
</dbReference>
<dbReference type="InterPro" id="IPR036803">
    <property type="entry name" value="Porphobilinogen_deaminase_C_sf"/>
</dbReference>
<dbReference type="Gene3D" id="3.40.190.10">
    <property type="entry name" value="Periplasmic binding protein-like II"/>
    <property type="match status" value="2"/>
</dbReference>
<organism evidence="12 13">
    <name type="scientific">Marinactinospora thermotolerans DSM 45154</name>
    <dbReference type="NCBI Taxonomy" id="1122192"/>
    <lineage>
        <taxon>Bacteria</taxon>
        <taxon>Bacillati</taxon>
        <taxon>Actinomycetota</taxon>
        <taxon>Actinomycetes</taxon>
        <taxon>Streptosporangiales</taxon>
        <taxon>Nocardiopsidaceae</taxon>
        <taxon>Marinactinospora</taxon>
    </lineage>
</organism>
<evidence type="ECO:0000313" key="12">
    <source>
        <dbReference type="EMBL" id="SJZ75028.1"/>
    </source>
</evidence>
<comment type="function">
    <text evidence="2">Tetrapolymerization of the monopyrrole PBG into the hydroxymethylbilane pre-uroporphyrinogen in several discrete steps.</text>
</comment>
<comment type="similarity">
    <text evidence="3">Belongs to the HMBS family.</text>
</comment>
<evidence type="ECO:0000256" key="8">
    <source>
        <dbReference type="ARBA" id="ARBA00048169"/>
    </source>
</evidence>
<dbReference type="SUPFAM" id="SSF54782">
    <property type="entry name" value="Porphobilinogen deaminase (hydroxymethylbilane synthase), C-terminal domain"/>
    <property type="match status" value="1"/>
</dbReference>
<name>A0A1T4N868_9ACTN</name>
<gene>
    <name evidence="12" type="ORF">SAMN02745673_01306</name>
</gene>
<dbReference type="PANTHER" id="PTHR11557:SF0">
    <property type="entry name" value="PORPHOBILINOGEN DEAMINASE"/>
    <property type="match status" value="1"/>
</dbReference>
<dbReference type="STRING" id="1122192.SAMN02745673_01306"/>
<comment type="subunit">
    <text evidence="4">Monomer.</text>
</comment>
<evidence type="ECO:0000256" key="9">
    <source>
        <dbReference type="NCBIfam" id="TIGR00212"/>
    </source>
</evidence>
<evidence type="ECO:0000256" key="7">
    <source>
        <dbReference type="ARBA" id="ARBA00023244"/>
    </source>
</evidence>
<dbReference type="FunFam" id="3.40.190.10:FF:000005">
    <property type="entry name" value="Porphobilinogen deaminase"/>
    <property type="match status" value="1"/>
</dbReference>
<reference evidence="12 13" key="1">
    <citation type="submission" date="2017-02" db="EMBL/GenBank/DDBJ databases">
        <authorList>
            <person name="Peterson S.W."/>
        </authorList>
    </citation>
    <scope>NUCLEOTIDE SEQUENCE [LARGE SCALE GENOMIC DNA]</scope>
    <source>
        <strain evidence="12 13">DSM 45154</strain>
    </source>
</reference>
<comment type="catalytic activity">
    <reaction evidence="8">
        <text>4 porphobilinogen + H2O = hydroxymethylbilane + 4 NH4(+)</text>
        <dbReference type="Rhea" id="RHEA:13185"/>
        <dbReference type="ChEBI" id="CHEBI:15377"/>
        <dbReference type="ChEBI" id="CHEBI:28938"/>
        <dbReference type="ChEBI" id="CHEBI:57845"/>
        <dbReference type="ChEBI" id="CHEBI:58126"/>
        <dbReference type="EC" id="2.5.1.61"/>
    </reaction>
</comment>
<keyword evidence="6" id="KW-0808">Transferase</keyword>
<proteinExistence type="inferred from homology"/>
<dbReference type="PRINTS" id="PR00151">
    <property type="entry name" value="PORPHBDMNASE"/>
</dbReference>
<dbReference type="Pfam" id="PF01379">
    <property type="entry name" value="Porphobil_deam"/>
    <property type="match status" value="1"/>
</dbReference>
<protein>
    <recommendedName>
        <fullName evidence="5 9">Hydroxymethylbilane synthase</fullName>
        <ecNumber evidence="5 9">2.5.1.61</ecNumber>
    </recommendedName>
</protein>
<dbReference type="InterPro" id="IPR000860">
    <property type="entry name" value="HemC"/>
</dbReference>
<dbReference type="AlphaFoldDB" id="A0A1T4N868"/>